<dbReference type="PaxDb" id="29760-VIT_11s0037g00020.t01"/>
<protein>
    <submittedName>
        <fullName evidence="1">Uncharacterized protein</fullName>
    </submittedName>
</protein>
<dbReference type="AlphaFoldDB" id="D7U197"/>
<dbReference type="EMBL" id="FN596499">
    <property type="protein sequence ID" value="CBI36513.3"/>
    <property type="molecule type" value="Genomic_DNA"/>
</dbReference>
<dbReference type="HOGENOM" id="CLU_2946331_0_0_1"/>
<reference evidence="2" key="1">
    <citation type="journal article" date="2007" name="Nature">
        <title>The grapevine genome sequence suggests ancestral hexaploidization in major angiosperm phyla.</title>
        <authorList>
            <consortium name="The French-Italian Public Consortium for Grapevine Genome Characterization."/>
            <person name="Jaillon O."/>
            <person name="Aury J.-M."/>
            <person name="Noel B."/>
            <person name="Policriti A."/>
            <person name="Clepet C."/>
            <person name="Casagrande A."/>
            <person name="Choisne N."/>
            <person name="Aubourg S."/>
            <person name="Vitulo N."/>
            <person name="Jubin C."/>
            <person name="Vezzi A."/>
            <person name="Legeai F."/>
            <person name="Hugueney P."/>
            <person name="Dasilva C."/>
            <person name="Horner D."/>
            <person name="Mica E."/>
            <person name="Jublot D."/>
            <person name="Poulain J."/>
            <person name="Bruyere C."/>
            <person name="Billault A."/>
            <person name="Segurens B."/>
            <person name="Gouyvenoux M."/>
            <person name="Ugarte E."/>
            <person name="Cattonaro F."/>
            <person name="Anthouard V."/>
            <person name="Vico V."/>
            <person name="Del Fabbro C."/>
            <person name="Alaux M."/>
            <person name="Di Gaspero G."/>
            <person name="Dumas V."/>
            <person name="Felice N."/>
            <person name="Paillard S."/>
            <person name="Juman I."/>
            <person name="Moroldo M."/>
            <person name="Scalabrin S."/>
            <person name="Canaguier A."/>
            <person name="Le Clainche I."/>
            <person name="Malacrida G."/>
            <person name="Durand E."/>
            <person name="Pesole G."/>
            <person name="Laucou V."/>
            <person name="Chatelet P."/>
            <person name="Merdinoglu D."/>
            <person name="Delledonne M."/>
            <person name="Pezzotti M."/>
            <person name="Lecharny A."/>
            <person name="Scarpelli C."/>
            <person name="Artiguenave F."/>
            <person name="Pe M.E."/>
            <person name="Valle G."/>
            <person name="Morgante M."/>
            <person name="Caboche M."/>
            <person name="Adam-Blondon A.-F."/>
            <person name="Weissenbach J."/>
            <person name="Quetier F."/>
            <person name="Wincker P."/>
        </authorList>
    </citation>
    <scope>NUCLEOTIDE SEQUENCE [LARGE SCALE GENOMIC DNA]</scope>
    <source>
        <strain evidence="2">cv. Pinot noir / PN40024</strain>
    </source>
</reference>
<sequence>MFTLLACFKSPLFLSSPPLSSGACDVYWTIFRSFHIILWLLDVGFVSRSRCMKKEWSFWE</sequence>
<dbReference type="InParanoid" id="D7U197"/>
<accession>D7U197</accession>
<name>D7U197_VITVI</name>
<keyword evidence="2" id="KW-1185">Reference proteome</keyword>
<dbReference type="Proteomes" id="UP000009183">
    <property type="component" value="Chromosome 11"/>
</dbReference>
<evidence type="ECO:0000313" key="1">
    <source>
        <dbReference type="EMBL" id="CBI36513.3"/>
    </source>
</evidence>
<organism evidence="1 2">
    <name type="scientific">Vitis vinifera</name>
    <name type="common">Grape</name>
    <dbReference type="NCBI Taxonomy" id="29760"/>
    <lineage>
        <taxon>Eukaryota</taxon>
        <taxon>Viridiplantae</taxon>
        <taxon>Streptophyta</taxon>
        <taxon>Embryophyta</taxon>
        <taxon>Tracheophyta</taxon>
        <taxon>Spermatophyta</taxon>
        <taxon>Magnoliopsida</taxon>
        <taxon>eudicotyledons</taxon>
        <taxon>Gunneridae</taxon>
        <taxon>Pentapetalae</taxon>
        <taxon>rosids</taxon>
        <taxon>Vitales</taxon>
        <taxon>Vitaceae</taxon>
        <taxon>Viteae</taxon>
        <taxon>Vitis</taxon>
    </lineage>
</organism>
<proteinExistence type="predicted"/>
<dbReference type="STRING" id="29760.D7U197"/>
<gene>
    <name evidence="1" type="ordered locus">VIT_11s0037g00020</name>
</gene>
<evidence type="ECO:0000313" key="2">
    <source>
        <dbReference type="Proteomes" id="UP000009183"/>
    </source>
</evidence>